<dbReference type="OrthoDB" id="1645362at2"/>
<keyword evidence="3" id="KW-1185">Reference proteome</keyword>
<dbReference type="Proteomes" id="UP000286268">
    <property type="component" value="Chromosome"/>
</dbReference>
<sequence>MRKRNIQTNIRMTEDEINKIKKKAKSANMTFSNYVISSALNNEVIVIDGIKDFTHQLSKVGTNLNQITMLCHQGKITVPDITETNKFLNDLWEYLVSIRKRKK</sequence>
<feature type="coiled-coil region" evidence="1">
    <location>
        <begin position="3"/>
        <end position="30"/>
    </location>
</feature>
<dbReference type="KEGG" id="cmah:C1I91_14395"/>
<proteinExistence type="predicted"/>
<dbReference type="AlphaFoldDB" id="A0A3R5X2A5"/>
<gene>
    <name evidence="2" type="ORF">C1I91_14395</name>
</gene>
<accession>A0A3R5X2A5</accession>
<protein>
    <submittedName>
        <fullName evidence="2">Plasmid mobilization relaxosome protein MobC</fullName>
    </submittedName>
</protein>
<evidence type="ECO:0000313" key="3">
    <source>
        <dbReference type="Proteomes" id="UP000286268"/>
    </source>
</evidence>
<dbReference type="Pfam" id="PF21983">
    <property type="entry name" value="NikA-like"/>
    <property type="match status" value="1"/>
</dbReference>
<dbReference type="InterPro" id="IPR053842">
    <property type="entry name" value="NikA-like"/>
</dbReference>
<dbReference type="RefSeq" id="WP_128213471.1">
    <property type="nucleotide sequence ID" value="NZ_CP025746.1"/>
</dbReference>
<evidence type="ECO:0000256" key="1">
    <source>
        <dbReference type="SAM" id="Coils"/>
    </source>
</evidence>
<organism evidence="2 3">
    <name type="scientific">Clostridium manihotivorum</name>
    <dbReference type="NCBI Taxonomy" id="2320868"/>
    <lineage>
        <taxon>Bacteria</taxon>
        <taxon>Bacillati</taxon>
        <taxon>Bacillota</taxon>
        <taxon>Clostridia</taxon>
        <taxon>Eubacteriales</taxon>
        <taxon>Clostridiaceae</taxon>
        <taxon>Clostridium</taxon>
    </lineage>
</organism>
<keyword evidence="1" id="KW-0175">Coiled coil</keyword>
<reference evidence="2 3" key="1">
    <citation type="submission" date="2018-01" db="EMBL/GenBank/DDBJ databases">
        <title>Genome Sequencing and Assembly of Anaerobacter polyendosporus strain CT4.</title>
        <authorList>
            <person name="Tachaapaikoon C."/>
            <person name="Sutheeworapong S."/>
            <person name="Jenjaroenpun P."/>
            <person name="Wongsurawat T."/>
            <person name="Nookeaw I."/>
            <person name="Cheawchanlertfa P."/>
            <person name="Kosugi A."/>
            <person name="Cheevadhanarak S."/>
            <person name="Ratanakhanokchai K."/>
        </authorList>
    </citation>
    <scope>NUCLEOTIDE SEQUENCE [LARGE SCALE GENOMIC DNA]</scope>
    <source>
        <strain evidence="2 3">CT4</strain>
    </source>
</reference>
<evidence type="ECO:0000313" key="2">
    <source>
        <dbReference type="EMBL" id="QAA32729.1"/>
    </source>
</evidence>
<dbReference type="EMBL" id="CP025746">
    <property type="protein sequence ID" value="QAA32729.1"/>
    <property type="molecule type" value="Genomic_DNA"/>
</dbReference>
<name>A0A3R5X2A5_9CLOT</name>